<feature type="transmembrane region" description="Helical" evidence="1">
    <location>
        <begin position="20"/>
        <end position="45"/>
    </location>
</feature>
<keyword evidence="1" id="KW-1133">Transmembrane helix</keyword>
<evidence type="ECO:0000313" key="2">
    <source>
        <dbReference type="EMBL" id="KAK1130032.1"/>
    </source>
</evidence>
<evidence type="ECO:0000256" key="1">
    <source>
        <dbReference type="SAM" id="Phobius"/>
    </source>
</evidence>
<evidence type="ECO:0008006" key="4">
    <source>
        <dbReference type="Google" id="ProtNLM"/>
    </source>
</evidence>
<keyword evidence="1" id="KW-0812">Transmembrane</keyword>
<feature type="transmembrane region" description="Helical" evidence="1">
    <location>
        <begin position="106"/>
        <end position="132"/>
    </location>
</feature>
<gene>
    <name evidence="2" type="ORF">K0M31_019716</name>
</gene>
<comment type="caution">
    <text evidence="2">The sequence shown here is derived from an EMBL/GenBank/DDBJ whole genome shotgun (WGS) entry which is preliminary data.</text>
</comment>
<proteinExistence type="predicted"/>
<dbReference type="EMBL" id="JAHYIQ010000008">
    <property type="protein sequence ID" value="KAK1130032.1"/>
    <property type="molecule type" value="Genomic_DNA"/>
</dbReference>
<evidence type="ECO:0000313" key="3">
    <source>
        <dbReference type="Proteomes" id="UP001177670"/>
    </source>
</evidence>
<keyword evidence="1" id="KW-0472">Membrane</keyword>
<reference evidence="2" key="1">
    <citation type="submission" date="2021-10" db="EMBL/GenBank/DDBJ databases">
        <title>Melipona bicolor Genome sequencing and assembly.</title>
        <authorList>
            <person name="Araujo N.S."/>
            <person name="Arias M.C."/>
        </authorList>
    </citation>
    <scope>NUCLEOTIDE SEQUENCE</scope>
    <source>
        <strain evidence="2">USP_2M_L1-L4_2017</strain>
        <tissue evidence="2">Whole body</tissue>
    </source>
</reference>
<dbReference type="AlphaFoldDB" id="A0AA40KRP3"/>
<sequence>MIGIWPLDEKSSTYRKIFAYFRLMATVILYGLLLVPQVLAIAVNWGDIQTIAEIGTIFTTLGQILYKVVYLTARREKAHNLYNEIRSLWDSSNDPNEKKSYEQIAYWARTVTIIFSACISCNVIFFSTSAIIDYLSNDNRQLPYTAW</sequence>
<name>A0AA40KRP3_9HYME</name>
<organism evidence="2 3">
    <name type="scientific">Melipona bicolor</name>
    <dbReference type="NCBI Taxonomy" id="60889"/>
    <lineage>
        <taxon>Eukaryota</taxon>
        <taxon>Metazoa</taxon>
        <taxon>Ecdysozoa</taxon>
        <taxon>Arthropoda</taxon>
        <taxon>Hexapoda</taxon>
        <taxon>Insecta</taxon>
        <taxon>Pterygota</taxon>
        <taxon>Neoptera</taxon>
        <taxon>Endopterygota</taxon>
        <taxon>Hymenoptera</taxon>
        <taxon>Apocrita</taxon>
        <taxon>Aculeata</taxon>
        <taxon>Apoidea</taxon>
        <taxon>Anthophila</taxon>
        <taxon>Apidae</taxon>
        <taxon>Melipona</taxon>
    </lineage>
</organism>
<feature type="transmembrane region" description="Helical" evidence="1">
    <location>
        <begin position="51"/>
        <end position="73"/>
    </location>
</feature>
<dbReference type="Proteomes" id="UP001177670">
    <property type="component" value="Unassembled WGS sequence"/>
</dbReference>
<keyword evidence="3" id="KW-1185">Reference proteome</keyword>
<protein>
    <recommendedName>
        <fullName evidence="4">Odorant receptor</fullName>
    </recommendedName>
</protein>
<accession>A0AA40KRP3</accession>